<keyword evidence="1" id="KW-0560">Oxidoreductase</keyword>
<dbReference type="SUPFAM" id="SSF51735">
    <property type="entry name" value="NAD(P)-binding Rossmann-fold domains"/>
    <property type="match status" value="1"/>
</dbReference>
<dbReference type="AlphaFoldDB" id="E4SGA0"/>
<dbReference type="HOGENOM" id="CLU_054732_0_0_9"/>
<keyword evidence="5" id="KW-1185">Reference proteome</keyword>
<dbReference type="CDD" id="cd08238">
    <property type="entry name" value="sorbose_phosphate_red"/>
    <property type="match status" value="1"/>
</dbReference>
<accession>E4SGA0</accession>
<reference evidence="4 5" key="2">
    <citation type="journal article" date="2011" name="J. Bacteriol.">
        <title>Complete genome sequences for the anaerobic, extremely thermophilic plant biomass-degrading bacteria Caldicellulosiruptor hydrothermalis, Caldicellulosiruptor kristjanssonii, Caldicellulosiruptor kronotskyensis, Caldicellulosiruptor owensenis, and Caldicellulosiruptor lactoaceticus.</title>
        <authorList>
            <person name="Blumer-Schuette S.E."/>
            <person name="Ozdemir I."/>
            <person name="Mistry D."/>
            <person name="Lucas S."/>
            <person name="Lapidus A."/>
            <person name="Cheng J.F."/>
            <person name="Goodwin L.A."/>
            <person name="Pitluck S."/>
            <person name="Land M.L."/>
            <person name="Hauser L.J."/>
            <person name="Woyke T."/>
            <person name="Mikhailova N."/>
            <person name="Pati A."/>
            <person name="Kyrpides N.C."/>
            <person name="Ivanova N."/>
            <person name="Detter J.C."/>
            <person name="Walston-Davenport K."/>
            <person name="Han S."/>
            <person name="Adams M.W."/>
            <person name="Kelly R.M."/>
        </authorList>
    </citation>
    <scope>NUCLEOTIDE SEQUENCE [LARGE SCALE GENOMIC DNA]</scope>
    <source>
        <strain evidence="5">DSM 18902 / VKM B-2412 / 2002</strain>
    </source>
</reference>
<evidence type="ECO:0000259" key="2">
    <source>
        <dbReference type="Pfam" id="PF00107"/>
    </source>
</evidence>
<protein>
    <submittedName>
        <fullName evidence="4">Alcohol dehydrogenase zinc-binding domain protein</fullName>
    </submittedName>
</protein>
<dbReference type="InterPro" id="IPR036291">
    <property type="entry name" value="NAD(P)-bd_dom_sf"/>
</dbReference>
<proteinExistence type="predicted"/>
<dbReference type="Gene3D" id="3.40.50.720">
    <property type="entry name" value="NAD(P)-binding Rossmann-like Domain"/>
    <property type="match status" value="1"/>
</dbReference>
<organism evidence="4 5">
    <name type="scientific">Caldicellulosiruptor kronotskyensis (strain DSM 18902 / VKM B-2412 / 2002)</name>
    <dbReference type="NCBI Taxonomy" id="632348"/>
    <lineage>
        <taxon>Bacteria</taxon>
        <taxon>Bacillati</taxon>
        <taxon>Bacillota</taxon>
        <taxon>Bacillota incertae sedis</taxon>
        <taxon>Caldicellulosiruptorales</taxon>
        <taxon>Caldicellulosiruptoraceae</taxon>
        <taxon>Caldicellulosiruptor</taxon>
    </lineage>
</organism>
<name>E4SGA0_CALK2</name>
<dbReference type="PANTHER" id="PTHR43401:SF2">
    <property type="entry name" value="L-THREONINE 3-DEHYDROGENASE"/>
    <property type="match status" value="1"/>
</dbReference>
<dbReference type="InterPro" id="IPR013154">
    <property type="entry name" value="ADH-like_N"/>
</dbReference>
<feature type="domain" description="Alcohol dehydrogenase-like C-terminal" evidence="2">
    <location>
        <begin position="190"/>
        <end position="332"/>
    </location>
</feature>
<dbReference type="PANTHER" id="PTHR43401">
    <property type="entry name" value="L-THREONINE 3-DEHYDROGENASE"/>
    <property type="match status" value="1"/>
</dbReference>
<dbReference type="InterPro" id="IPR013149">
    <property type="entry name" value="ADH-like_C"/>
</dbReference>
<reference key="1">
    <citation type="submission" date="2010-11" db="EMBL/GenBank/DDBJ databases">
        <title>Complete sequence of Caldicellulosiruptor kronotskyensis 2002.</title>
        <authorList>
            <consortium name="US DOE Joint Genome Institute"/>
            <person name="Lucas S."/>
            <person name="Copeland A."/>
            <person name="Lapidus A."/>
            <person name="Cheng J.-F."/>
            <person name="Bruce D."/>
            <person name="Goodwin L."/>
            <person name="Pitluck S."/>
            <person name="Davenport K."/>
            <person name="Detter J.C."/>
            <person name="Han C."/>
            <person name="Tapia R."/>
            <person name="Land M."/>
            <person name="Hauser L."/>
            <person name="Jeffries C."/>
            <person name="Kyrpides N."/>
            <person name="Ivanova N."/>
            <person name="Mikhailova N."/>
            <person name="Blumer-Schuette S.E."/>
            <person name="Kelly R.M."/>
            <person name="Woyke T."/>
        </authorList>
    </citation>
    <scope>NUCLEOTIDE SEQUENCE</scope>
    <source>
        <strain>2002</strain>
    </source>
</reference>
<dbReference type="GO" id="GO:0016491">
    <property type="term" value="F:oxidoreductase activity"/>
    <property type="evidence" value="ECO:0007669"/>
    <property type="project" value="UniProtKB-KW"/>
</dbReference>
<dbReference type="KEGG" id="ckn:Calkro_1931"/>
<evidence type="ECO:0000313" key="4">
    <source>
        <dbReference type="EMBL" id="ADQ46775.1"/>
    </source>
</evidence>
<dbReference type="InterPro" id="IPR011032">
    <property type="entry name" value="GroES-like_sf"/>
</dbReference>
<dbReference type="Gene3D" id="3.90.180.10">
    <property type="entry name" value="Medium-chain alcohol dehydrogenases, catalytic domain"/>
    <property type="match status" value="1"/>
</dbReference>
<dbReference type="SUPFAM" id="SSF50129">
    <property type="entry name" value="GroES-like"/>
    <property type="match status" value="1"/>
</dbReference>
<evidence type="ECO:0000313" key="5">
    <source>
        <dbReference type="Proteomes" id="UP000006835"/>
    </source>
</evidence>
<dbReference type="InterPro" id="IPR050129">
    <property type="entry name" value="Zn_alcohol_dh"/>
</dbReference>
<gene>
    <name evidence="4" type="ordered locus">Calkro_1931</name>
</gene>
<dbReference type="Pfam" id="PF00107">
    <property type="entry name" value="ADH_zinc_N"/>
    <property type="match status" value="1"/>
</dbReference>
<dbReference type="EMBL" id="CP002330">
    <property type="protein sequence ID" value="ADQ46775.1"/>
    <property type="molecule type" value="Genomic_DNA"/>
</dbReference>
<sequence length="421" mass="46558">MKTKAVRLYGKNDLRLEEFELPPIKEDEILAKVISDSLCMSSYKAAIQGSDHKRVPKDIDKNPVIIGHEFCGQIMEVGKKWQNKFKPGDKFTVQPALNLKDNPYAAPGYSFQYIGGDATYIIIPNEVMEQNCLLKYEGDAFFYGSLAEPMSCIIGAFHASYHTQPGKYIHKMGTLENGFMAILAGAGPMGLGAIDYAVHGPKPPKLLVVTDINQERLDRAASIYTQEDAKKHGVDLYYVNTANIDNVENYLISFTDGRGFDDVFVFAPVRELVELADKILARDGCINFFAGPSDPNFSALLNFYNVHYNSTHVVGTSGGNTDDMIEALDLMAKGIVNPAAMITHIGGLNCVAQTTLNLPKIPGGKKLIYTNIELDLVAIEDFKEKGKENPLFAELAKIVERNNGLWCKEAEDFLLENAKKI</sequence>
<evidence type="ECO:0000259" key="3">
    <source>
        <dbReference type="Pfam" id="PF08240"/>
    </source>
</evidence>
<dbReference type="Proteomes" id="UP000006835">
    <property type="component" value="Chromosome"/>
</dbReference>
<dbReference type="RefSeq" id="WP_013430855.1">
    <property type="nucleotide sequence ID" value="NC_014720.1"/>
</dbReference>
<evidence type="ECO:0000256" key="1">
    <source>
        <dbReference type="ARBA" id="ARBA00023002"/>
    </source>
</evidence>
<dbReference type="PATRIC" id="fig|632348.3.peg.2034"/>
<dbReference type="Pfam" id="PF08240">
    <property type="entry name" value="ADH_N"/>
    <property type="match status" value="1"/>
</dbReference>
<feature type="domain" description="Alcohol dehydrogenase-like N-terminal" evidence="3">
    <location>
        <begin position="26"/>
        <end position="126"/>
    </location>
</feature>
<dbReference type="OrthoDB" id="9787435at2"/>